<dbReference type="PANTHER" id="PTHR45566">
    <property type="entry name" value="HTH-TYPE TRANSCRIPTIONAL REGULATOR YHJB-RELATED"/>
    <property type="match status" value="1"/>
</dbReference>
<dbReference type="RefSeq" id="WP_069190082.1">
    <property type="nucleotide sequence ID" value="NZ_FLYE01000047.1"/>
</dbReference>
<dbReference type="InterPro" id="IPR016032">
    <property type="entry name" value="Sig_transdc_resp-reg_C-effctor"/>
</dbReference>
<accession>A0A1C3RLR8</accession>
<dbReference type="GO" id="GO:0003677">
    <property type="term" value="F:DNA binding"/>
    <property type="evidence" value="ECO:0007669"/>
    <property type="project" value="InterPro"/>
</dbReference>
<dbReference type="Pfam" id="PF00196">
    <property type="entry name" value="GerE"/>
    <property type="match status" value="1"/>
</dbReference>
<dbReference type="GO" id="GO:0006355">
    <property type="term" value="P:regulation of DNA-templated transcription"/>
    <property type="evidence" value="ECO:0007669"/>
    <property type="project" value="InterPro"/>
</dbReference>
<organism evidence="2 3">
    <name type="scientific">Candidatus Terasakiella magnetica</name>
    <dbReference type="NCBI Taxonomy" id="1867952"/>
    <lineage>
        <taxon>Bacteria</taxon>
        <taxon>Pseudomonadati</taxon>
        <taxon>Pseudomonadota</taxon>
        <taxon>Alphaproteobacteria</taxon>
        <taxon>Rhodospirillales</taxon>
        <taxon>Terasakiellaceae</taxon>
        <taxon>Terasakiella</taxon>
    </lineage>
</organism>
<feature type="domain" description="HTH luxR-type" evidence="1">
    <location>
        <begin position="135"/>
        <end position="188"/>
    </location>
</feature>
<proteinExistence type="predicted"/>
<dbReference type="EMBL" id="FLYE01000047">
    <property type="protein sequence ID" value="SCA58089.1"/>
    <property type="molecule type" value="Genomic_DNA"/>
</dbReference>
<evidence type="ECO:0000313" key="2">
    <source>
        <dbReference type="EMBL" id="SCA58089.1"/>
    </source>
</evidence>
<dbReference type="Proteomes" id="UP000231658">
    <property type="component" value="Unassembled WGS sequence"/>
</dbReference>
<dbReference type="AlphaFoldDB" id="A0A1C3RLR8"/>
<keyword evidence="3" id="KW-1185">Reference proteome</keyword>
<dbReference type="OrthoDB" id="9805444at2"/>
<dbReference type="InterPro" id="IPR051015">
    <property type="entry name" value="EvgA-like"/>
</dbReference>
<reference evidence="2 3" key="1">
    <citation type="submission" date="2016-07" db="EMBL/GenBank/DDBJ databases">
        <authorList>
            <person name="Lefevre C.T."/>
        </authorList>
    </citation>
    <scope>NUCLEOTIDE SEQUENCE [LARGE SCALE GENOMIC DNA]</scope>
    <source>
        <strain evidence="2">PR1</strain>
    </source>
</reference>
<sequence length="195" mass="22283">MRILIAHPLDIIRQGLCVKVAEQYPHALIIEADNAQAVIDQLLCKEQFDMALIDYHMFSLEEMKGVVGNREDSCHYVWIKRYINELDIEQAQKIDLSGVISTDYNTMVLKSALGLIMGGECHFIVSSRHAEPFNSLTRLEQKVLALIVAGKSNKQIQRALNMTERRNKQIQNKLYKCFKVTGRVPLAVKTCQYCQ</sequence>
<dbReference type="STRING" id="1867952.MTBPR1_80143"/>
<protein>
    <recommendedName>
        <fullName evidence="1">HTH luxR-type domain-containing protein</fullName>
    </recommendedName>
</protein>
<dbReference type="Gene3D" id="3.40.50.2300">
    <property type="match status" value="1"/>
</dbReference>
<dbReference type="SUPFAM" id="SSF52172">
    <property type="entry name" value="CheY-like"/>
    <property type="match status" value="1"/>
</dbReference>
<evidence type="ECO:0000259" key="1">
    <source>
        <dbReference type="Pfam" id="PF00196"/>
    </source>
</evidence>
<dbReference type="InterPro" id="IPR011006">
    <property type="entry name" value="CheY-like_superfamily"/>
</dbReference>
<dbReference type="InterPro" id="IPR000792">
    <property type="entry name" value="Tscrpt_reg_LuxR_C"/>
</dbReference>
<name>A0A1C3RLR8_9PROT</name>
<evidence type="ECO:0000313" key="3">
    <source>
        <dbReference type="Proteomes" id="UP000231658"/>
    </source>
</evidence>
<dbReference type="SUPFAM" id="SSF46894">
    <property type="entry name" value="C-terminal effector domain of the bipartite response regulators"/>
    <property type="match status" value="1"/>
</dbReference>
<dbReference type="PANTHER" id="PTHR45566:SF1">
    <property type="entry name" value="HTH-TYPE TRANSCRIPTIONAL REGULATOR YHJB-RELATED"/>
    <property type="match status" value="1"/>
</dbReference>
<gene>
    <name evidence="2" type="ORF">MTBPR1_80143</name>
</gene>